<evidence type="ECO:0000256" key="4">
    <source>
        <dbReference type="ARBA" id="ARBA00023125"/>
    </source>
</evidence>
<sequence length="449" mass="48605">MPPSLPPPQGRVLLVDDDRSIVDSFRLCLEEAGHRVDAAGSRAEALARAAAESYDVCLLDRAIGSESGLDVLPELKRLAPDLAVIMVTATGDTGAALEALRAGADDYLVKPCLPDQLRIAVARQVRTRRLHSRVAALERDRGTGDDLLTSRSWRMQPLLDSARAVAPTDASVLLRGGSGTGKGVIARAIHAWSGRHGPLVTVHLPSLGPERLEPELFGVLGSLDGSTPAVSGQISQAQGGTLFLDEIAALPMALQPQLLRLLQDRTYTRMGDATPRRSEARILAATTTDLEELVATGRLRRDLYYRLNAISLSLPPLAERAEDIEPLATHFLRRYAAAYRRPARSFGNAALRRLQAYAWPGNVRELQNVVERAVILCGDERIAPQHLALAPEPGPVAQPEVSPPMTLAALERRHIRAVLARAPTLDAAARELGIDTSTLYRKRKAYGLD</sequence>
<reference evidence="10" key="1">
    <citation type="journal article" date="2019" name="Int. J. Syst. Evol. Microbiol.">
        <title>The Global Catalogue of Microorganisms (GCM) 10K type strain sequencing project: providing services to taxonomists for standard genome sequencing and annotation.</title>
        <authorList>
            <consortium name="The Broad Institute Genomics Platform"/>
            <consortium name="The Broad Institute Genome Sequencing Center for Infectious Disease"/>
            <person name="Wu L."/>
            <person name="Ma J."/>
        </authorList>
    </citation>
    <scope>NUCLEOTIDE SEQUENCE [LARGE SCALE GENOMIC DNA]</scope>
    <source>
        <strain evidence="10">CGMCC 1.13574</strain>
    </source>
</reference>
<evidence type="ECO:0000313" key="9">
    <source>
        <dbReference type="EMBL" id="MFC4729186.1"/>
    </source>
</evidence>
<comment type="caution">
    <text evidence="9">The sequence shown here is derived from an EMBL/GenBank/DDBJ whole genome shotgun (WGS) entry which is preliminary data.</text>
</comment>
<dbReference type="PANTHER" id="PTHR32071">
    <property type="entry name" value="TRANSCRIPTIONAL REGULATORY PROTEIN"/>
    <property type="match status" value="1"/>
</dbReference>
<keyword evidence="6" id="KW-0597">Phosphoprotein</keyword>
<dbReference type="Gene3D" id="3.40.50.300">
    <property type="entry name" value="P-loop containing nucleotide triphosphate hydrolases"/>
    <property type="match status" value="1"/>
</dbReference>
<dbReference type="PROSITE" id="PS00688">
    <property type="entry name" value="SIGMA54_INTERACT_3"/>
    <property type="match status" value="1"/>
</dbReference>
<dbReference type="PROSITE" id="PS00676">
    <property type="entry name" value="SIGMA54_INTERACT_2"/>
    <property type="match status" value="1"/>
</dbReference>
<dbReference type="Gene3D" id="1.10.10.60">
    <property type="entry name" value="Homeodomain-like"/>
    <property type="match status" value="1"/>
</dbReference>
<organism evidence="9 10">
    <name type="scientific">Coralloluteibacterium thermophilum</name>
    <dbReference type="NCBI Taxonomy" id="2707049"/>
    <lineage>
        <taxon>Bacteria</taxon>
        <taxon>Pseudomonadati</taxon>
        <taxon>Pseudomonadota</taxon>
        <taxon>Gammaproteobacteria</taxon>
        <taxon>Lysobacterales</taxon>
        <taxon>Lysobacteraceae</taxon>
        <taxon>Coralloluteibacterium</taxon>
    </lineage>
</organism>
<evidence type="ECO:0000259" key="8">
    <source>
        <dbReference type="PROSITE" id="PS50110"/>
    </source>
</evidence>
<dbReference type="InterPro" id="IPR025944">
    <property type="entry name" value="Sigma_54_int_dom_CS"/>
</dbReference>
<dbReference type="InterPro" id="IPR002197">
    <property type="entry name" value="HTH_Fis"/>
</dbReference>
<dbReference type="SUPFAM" id="SSF52540">
    <property type="entry name" value="P-loop containing nucleoside triphosphate hydrolases"/>
    <property type="match status" value="1"/>
</dbReference>
<dbReference type="InterPro" id="IPR009057">
    <property type="entry name" value="Homeodomain-like_sf"/>
</dbReference>
<dbReference type="InterPro" id="IPR003593">
    <property type="entry name" value="AAA+_ATPase"/>
</dbReference>
<dbReference type="RefSeq" id="WP_377005256.1">
    <property type="nucleotide sequence ID" value="NZ_JBHSGG010000037.1"/>
</dbReference>
<evidence type="ECO:0000256" key="1">
    <source>
        <dbReference type="ARBA" id="ARBA00022741"/>
    </source>
</evidence>
<name>A0ABV9NM25_9GAMM</name>
<dbReference type="PROSITE" id="PS50045">
    <property type="entry name" value="SIGMA54_INTERACT_4"/>
    <property type="match status" value="1"/>
</dbReference>
<dbReference type="EMBL" id="JBHSGG010000037">
    <property type="protein sequence ID" value="MFC4729186.1"/>
    <property type="molecule type" value="Genomic_DNA"/>
</dbReference>
<evidence type="ECO:0000256" key="3">
    <source>
        <dbReference type="ARBA" id="ARBA00023015"/>
    </source>
</evidence>
<dbReference type="InterPro" id="IPR001789">
    <property type="entry name" value="Sig_transdc_resp-reg_receiver"/>
</dbReference>
<dbReference type="InterPro" id="IPR025943">
    <property type="entry name" value="Sigma_54_int_dom_ATP-bd_2"/>
</dbReference>
<dbReference type="CDD" id="cd00009">
    <property type="entry name" value="AAA"/>
    <property type="match status" value="1"/>
</dbReference>
<keyword evidence="10" id="KW-1185">Reference proteome</keyword>
<feature type="domain" description="Response regulatory" evidence="8">
    <location>
        <begin position="11"/>
        <end position="125"/>
    </location>
</feature>
<dbReference type="PANTHER" id="PTHR32071:SF113">
    <property type="entry name" value="ALGINATE BIOSYNTHESIS TRANSCRIPTIONAL REGULATORY PROTEIN ALGB"/>
    <property type="match status" value="1"/>
</dbReference>
<dbReference type="Pfam" id="PF25601">
    <property type="entry name" value="AAA_lid_14"/>
    <property type="match status" value="1"/>
</dbReference>
<keyword evidence="2" id="KW-0067">ATP-binding</keyword>
<keyword evidence="1" id="KW-0547">Nucleotide-binding</keyword>
<feature type="domain" description="Sigma-54 factor interaction" evidence="7">
    <location>
        <begin position="148"/>
        <end position="375"/>
    </location>
</feature>
<dbReference type="SUPFAM" id="SSF52172">
    <property type="entry name" value="CheY-like"/>
    <property type="match status" value="1"/>
</dbReference>
<dbReference type="InterPro" id="IPR011006">
    <property type="entry name" value="CheY-like_superfamily"/>
</dbReference>
<dbReference type="Pfam" id="PF02954">
    <property type="entry name" value="HTH_8"/>
    <property type="match status" value="1"/>
</dbReference>
<dbReference type="Pfam" id="PF00158">
    <property type="entry name" value="Sigma54_activat"/>
    <property type="match status" value="1"/>
</dbReference>
<protein>
    <submittedName>
        <fullName evidence="9">Sigma-54-dependent transcriptional regulator</fullName>
    </submittedName>
</protein>
<dbReference type="CDD" id="cd00156">
    <property type="entry name" value="REC"/>
    <property type="match status" value="1"/>
</dbReference>
<dbReference type="SUPFAM" id="SSF46689">
    <property type="entry name" value="Homeodomain-like"/>
    <property type="match status" value="1"/>
</dbReference>
<gene>
    <name evidence="9" type="ORF">ACFO3Q_13505</name>
</gene>
<evidence type="ECO:0000313" key="10">
    <source>
        <dbReference type="Proteomes" id="UP001595892"/>
    </source>
</evidence>
<evidence type="ECO:0000256" key="5">
    <source>
        <dbReference type="ARBA" id="ARBA00023163"/>
    </source>
</evidence>
<dbReference type="Gene3D" id="3.40.50.2300">
    <property type="match status" value="1"/>
</dbReference>
<dbReference type="Pfam" id="PF00072">
    <property type="entry name" value="Response_reg"/>
    <property type="match status" value="1"/>
</dbReference>
<keyword evidence="4" id="KW-0238">DNA-binding</keyword>
<dbReference type="SMART" id="SM00382">
    <property type="entry name" value="AAA"/>
    <property type="match status" value="1"/>
</dbReference>
<dbReference type="PROSITE" id="PS50110">
    <property type="entry name" value="RESPONSE_REGULATORY"/>
    <property type="match status" value="1"/>
</dbReference>
<evidence type="ECO:0000256" key="6">
    <source>
        <dbReference type="PROSITE-ProRule" id="PRU00169"/>
    </source>
</evidence>
<proteinExistence type="predicted"/>
<keyword evidence="5" id="KW-0804">Transcription</keyword>
<dbReference type="SMART" id="SM00448">
    <property type="entry name" value="REC"/>
    <property type="match status" value="1"/>
</dbReference>
<accession>A0ABV9NM25</accession>
<evidence type="ECO:0000256" key="2">
    <source>
        <dbReference type="ARBA" id="ARBA00022840"/>
    </source>
</evidence>
<dbReference type="InterPro" id="IPR058031">
    <property type="entry name" value="AAA_lid_NorR"/>
</dbReference>
<dbReference type="Proteomes" id="UP001595892">
    <property type="component" value="Unassembled WGS sequence"/>
</dbReference>
<dbReference type="InterPro" id="IPR027417">
    <property type="entry name" value="P-loop_NTPase"/>
</dbReference>
<feature type="modified residue" description="4-aspartylphosphate" evidence="6">
    <location>
        <position position="60"/>
    </location>
</feature>
<evidence type="ECO:0000259" key="7">
    <source>
        <dbReference type="PROSITE" id="PS50045"/>
    </source>
</evidence>
<dbReference type="Gene3D" id="1.10.8.60">
    <property type="match status" value="1"/>
</dbReference>
<dbReference type="InterPro" id="IPR002078">
    <property type="entry name" value="Sigma_54_int"/>
</dbReference>
<keyword evidence="3" id="KW-0805">Transcription regulation</keyword>